<dbReference type="InterPro" id="IPR001214">
    <property type="entry name" value="SET_dom"/>
</dbReference>
<proteinExistence type="predicted"/>
<gene>
    <name evidence="3" type="ORF">B1207_00680</name>
</gene>
<sequence>MDLFMIDTLSFDDKVVDEITKQHPEVPISAILEFIVFYELKKHYAIEDWDLTDAACADYQKIISLYTGLKSTIPLVVQNDRISRIILDKVSLFFALVKAAEGLLKSTITVTASMDTVKRLPGNTPLGSRIKEESIQGKLLHAKALITMAYDLVSTKETLSRNHSEQLVKVESEEDKELLKGDRVTSFYQLPNHLFLINMQLWKSVYANTPQMIAIFNSPRTQTPVAPAQPITKERETIEEKGAASVVIQQEVQEIKEVIEEIDDEDQITAPAKENPPLVSLDKEVDFDRLSGSAFKEPLVFHMDIEDHQKQLAAEENFTYKHNDADLDSKLDVTGINLLFGGKGVLARTRIKAKEIFCVYEGAKITEDDANSLPKEELNTHYFMRLGQSKTIIDARLSGNVARFFNESKHTPNAEFRKRPIRTEDGKVSFEIVVMAIRDIEPGEQILVNYSDDYDYGDIQRVFLHHSDGPYNSQQLLHKYQQEYSKTAVLFHNKGESEETPGELNGLYFDVVEKAILPIALADILAGKKEVRTLEHPDLPVLFITPENELQENSTTERLSSLMIASYMGLAEGVEALLKMKADPAMQSRRAGLSSFHMVMAGEYYGVSSGDAKSRRKIIELFRKEKVNLMLEDDDGLTVFDWALRLKTTDCLEELIKDMRPSALSKLLNHKNSASEKFSSLIAEEKWAHCQVILNKIAQKSFVYSAEINKLLKELTQHDKLKSSKETSPATTQTKEEGNVPPREAKRQRTPGRHNTDPTFFSGQNKKRKQAAKKESNLQELPQTESPASIQANERAAPVRTRQKIHKEIPPDYSPGRK</sequence>
<feature type="compositionally biased region" description="Basic and acidic residues" evidence="1">
    <location>
        <begin position="734"/>
        <end position="747"/>
    </location>
</feature>
<evidence type="ECO:0000256" key="1">
    <source>
        <dbReference type="SAM" id="MobiDB-lite"/>
    </source>
</evidence>
<feature type="region of interest" description="Disordered" evidence="1">
    <location>
        <begin position="719"/>
        <end position="818"/>
    </location>
</feature>
<dbReference type="EMBL" id="MVJN01000001">
    <property type="protein sequence ID" value="RAP38439.1"/>
    <property type="molecule type" value="Genomic_DNA"/>
</dbReference>
<dbReference type="Gene3D" id="2.170.270.10">
    <property type="entry name" value="SET domain"/>
    <property type="match status" value="1"/>
</dbReference>
<protein>
    <recommendedName>
        <fullName evidence="2">SET domain-containing protein</fullName>
    </recommendedName>
</protein>
<evidence type="ECO:0000313" key="3">
    <source>
        <dbReference type="EMBL" id="RAP38439.1"/>
    </source>
</evidence>
<dbReference type="SUPFAM" id="SSF48403">
    <property type="entry name" value="Ankyrin repeat"/>
    <property type="match status" value="1"/>
</dbReference>
<dbReference type="InterPro" id="IPR036770">
    <property type="entry name" value="Ankyrin_rpt-contain_sf"/>
</dbReference>
<dbReference type="AlphaFoldDB" id="A0A364LN06"/>
<evidence type="ECO:0000259" key="2">
    <source>
        <dbReference type="PROSITE" id="PS50280"/>
    </source>
</evidence>
<dbReference type="Pfam" id="PF00856">
    <property type="entry name" value="SET"/>
    <property type="match status" value="1"/>
</dbReference>
<organism evidence="3 4">
    <name type="scientific">Legionella quinlivanii</name>
    <dbReference type="NCBI Taxonomy" id="45073"/>
    <lineage>
        <taxon>Bacteria</taxon>
        <taxon>Pseudomonadati</taxon>
        <taxon>Pseudomonadota</taxon>
        <taxon>Gammaproteobacteria</taxon>
        <taxon>Legionellales</taxon>
        <taxon>Legionellaceae</taxon>
        <taxon>Legionella</taxon>
    </lineage>
</organism>
<accession>A0A364LN06</accession>
<dbReference type="Proteomes" id="UP000249458">
    <property type="component" value="Unassembled WGS sequence"/>
</dbReference>
<dbReference type="Gene3D" id="1.25.40.20">
    <property type="entry name" value="Ankyrin repeat-containing domain"/>
    <property type="match status" value="1"/>
</dbReference>
<name>A0A364LN06_9GAMM</name>
<evidence type="ECO:0000313" key="4">
    <source>
        <dbReference type="Proteomes" id="UP000249458"/>
    </source>
</evidence>
<dbReference type="InterPro" id="IPR046341">
    <property type="entry name" value="SET_dom_sf"/>
</dbReference>
<feature type="compositionally biased region" description="Polar residues" evidence="1">
    <location>
        <begin position="778"/>
        <end position="792"/>
    </location>
</feature>
<reference evidence="3 4" key="1">
    <citation type="submission" date="2017-02" db="EMBL/GenBank/DDBJ databases">
        <title>Legionella quilivanii strain from human: case report and whole genome sequencing analysis.</title>
        <authorList>
            <person name="Lalancette C."/>
            <person name="Leduc J.-M."/>
            <person name="Levesque S."/>
            <person name="Fournier E."/>
            <person name="Saoud J."/>
            <person name="Faucher S.P."/>
            <person name="Bernard K."/>
            <person name="Martineau C."/>
            <person name="Longtin J."/>
        </authorList>
    </citation>
    <scope>NUCLEOTIDE SEQUENCE [LARGE SCALE GENOMIC DNA]</scope>
    <source>
        <strain evidence="3 4">ID143958</strain>
    </source>
</reference>
<dbReference type="SMART" id="SM00317">
    <property type="entry name" value="SET"/>
    <property type="match status" value="1"/>
</dbReference>
<comment type="caution">
    <text evidence="3">The sequence shown here is derived from an EMBL/GenBank/DDBJ whole genome shotgun (WGS) entry which is preliminary data.</text>
</comment>
<feature type="domain" description="SET" evidence="2">
    <location>
        <begin position="329"/>
        <end position="451"/>
    </location>
</feature>
<dbReference type="PROSITE" id="PS50280">
    <property type="entry name" value="SET"/>
    <property type="match status" value="1"/>
</dbReference>
<dbReference type="SUPFAM" id="SSF82199">
    <property type="entry name" value="SET domain"/>
    <property type="match status" value="1"/>
</dbReference>